<dbReference type="Proteomes" id="UP001301728">
    <property type="component" value="Unassembled WGS sequence"/>
</dbReference>
<keyword evidence="2" id="KW-1185">Reference proteome</keyword>
<sequence length="119" mass="14459">MMISRDYLVQEFVHLVENYYPEAGKVLDWCYVKVLECYLERSGKQFYYLGIYYPQERRRELLAQQEAFKDIAENMGLIEVVCINSTRLIRDPMSKLKKDNPRFWLELYWISTQDHFLTN</sequence>
<name>A0ABU5U1D6_9CYAN</name>
<proteinExistence type="predicted"/>
<accession>A0ABU5U1D6</accession>
<dbReference type="RefSeq" id="WP_082172435.1">
    <property type="nucleotide sequence ID" value="NZ_JAYGHT010000129.1"/>
</dbReference>
<protein>
    <submittedName>
        <fullName evidence="1">Uncharacterized protein</fullName>
    </submittedName>
</protein>
<dbReference type="EMBL" id="JAYGHT010000129">
    <property type="protein sequence ID" value="MEA5520997.1"/>
    <property type="molecule type" value="Genomic_DNA"/>
</dbReference>
<gene>
    <name evidence="1" type="ORF">VB854_18830</name>
</gene>
<organism evidence="1 2">
    <name type="scientific">Limnoraphis robusta CCNP1315</name>
    <dbReference type="NCBI Taxonomy" id="3110306"/>
    <lineage>
        <taxon>Bacteria</taxon>
        <taxon>Bacillati</taxon>
        <taxon>Cyanobacteriota</taxon>
        <taxon>Cyanophyceae</taxon>
        <taxon>Oscillatoriophycideae</taxon>
        <taxon>Oscillatoriales</taxon>
        <taxon>Sirenicapillariaceae</taxon>
        <taxon>Limnoraphis</taxon>
    </lineage>
</organism>
<comment type="caution">
    <text evidence="1">The sequence shown here is derived from an EMBL/GenBank/DDBJ whole genome shotgun (WGS) entry which is preliminary data.</text>
</comment>
<evidence type="ECO:0000313" key="2">
    <source>
        <dbReference type="Proteomes" id="UP001301728"/>
    </source>
</evidence>
<evidence type="ECO:0000313" key="1">
    <source>
        <dbReference type="EMBL" id="MEA5520997.1"/>
    </source>
</evidence>
<reference evidence="1 2" key="1">
    <citation type="submission" date="2023-12" db="EMBL/GenBank/DDBJ databases">
        <title>Baltic Sea Cyanobacteria.</title>
        <authorList>
            <person name="Delbaje E."/>
            <person name="Fewer D.P."/>
            <person name="Shishido T.K."/>
        </authorList>
    </citation>
    <scope>NUCLEOTIDE SEQUENCE [LARGE SCALE GENOMIC DNA]</scope>
    <source>
        <strain evidence="1 2">CCNP 1315</strain>
    </source>
</reference>